<evidence type="ECO:0000313" key="1">
    <source>
        <dbReference type="EMBL" id="TFH94636.1"/>
    </source>
</evidence>
<proteinExistence type="predicted"/>
<dbReference type="RefSeq" id="WP_026215654.1">
    <property type="nucleotide sequence ID" value="NZ_CP197400.1"/>
</dbReference>
<dbReference type="EMBL" id="SPNC01000100">
    <property type="protein sequence ID" value="TFH94636.1"/>
    <property type="molecule type" value="Genomic_DNA"/>
</dbReference>
<accession>A0A4Y8WNF8</accession>
<reference evidence="1 2" key="1">
    <citation type="submission" date="2019-03" db="EMBL/GenBank/DDBJ databases">
        <title>Porphyromonas levii Isolated from the Uterus of Dairy Cows.</title>
        <authorList>
            <person name="Francis A.M."/>
        </authorList>
    </citation>
    <scope>NUCLEOTIDE SEQUENCE [LARGE SCALE GENOMIC DNA]</scope>
    <source>
        <strain evidence="1 2">AF5678</strain>
    </source>
</reference>
<organism evidence="1 2">
    <name type="scientific">Porphyromonas levii</name>
    <dbReference type="NCBI Taxonomy" id="28114"/>
    <lineage>
        <taxon>Bacteria</taxon>
        <taxon>Pseudomonadati</taxon>
        <taxon>Bacteroidota</taxon>
        <taxon>Bacteroidia</taxon>
        <taxon>Bacteroidales</taxon>
        <taxon>Porphyromonadaceae</taxon>
        <taxon>Porphyromonas</taxon>
    </lineage>
</organism>
<dbReference type="GeneID" id="66798143"/>
<dbReference type="STRING" id="1122973.GCA_000379925_01079"/>
<gene>
    <name evidence="1" type="ORF">E4P47_06685</name>
</gene>
<dbReference type="Proteomes" id="UP000297225">
    <property type="component" value="Unassembled WGS sequence"/>
</dbReference>
<evidence type="ECO:0000313" key="2">
    <source>
        <dbReference type="Proteomes" id="UP000297225"/>
    </source>
</evidence>
<sequence length="155" mass="17954">MIQRKQTLFLLFSGILMLLMVFIPIAKVTIPDMVYSLNATGFEDLSGDIAMPTWALFGITILIVLLSFVAIFLYTKRVLQMRITVFNLLLKVGFYALVFVYRYSFTNTLVDSNLDWDFSITPWLALPIIAIIFDYLAYRGIAIDERTVRFMDRLR</sequence>
<name>A0A4Y8WNF8_9PORP</name>
<dbReference type="OrthoDB" id="594989at2"/>
<dbReference type="AlphaFoldDB" id="A0A4Y8WNF8"/>
<keyword evidence="2" id="KW-1185">Reference proteome</keyword>
<dbReference type="Pfam" id="PF14126">
    <property type="entry name" value="DUF4293"/>
    <property type="match status" value="1"/>
</dbReference>
<dbReference type="InterPro" id="IPR025635">
    <property type="entry name" value="DUF4293"/>
</dbReference>
<protein>
    <submittedName>
        <fullName evidence="1">DUF4293 family protein</fullName>
    </submittedName>
</protein>
<comment type="caution">
    <text evidence="1">The sequence shown here is derived from an EMBL/GenBank/DDBJ whole genome shotgun (WGS) entry which is preliminary data.</text>
</comment>